<evidence type="ECO:0000313" key="3">
    <source>
        <dbReference type="Proteomes" id="UP000002668"/>
    </source>
</evidence>
<dbReference type="InParanoid" id="E5AFA2"/>
<feature type="chain" id="PRO_5003195000" evidence="1">
    <location>
        <begin position="18"/>
        <end position="51"/>
    </location>
</feature>
<keyword evidence="1" id="KW-0732">Signal</keyword>
<evidence type="ECO:0000313" key="2">
    <source>
        <dbReference type="EMBL" id="CBY01891.1"/>
    </source>
</evidence>
<dbReference type="AlphaFoldDB" id="E5AFA2"/>
<sequence>MLMLALVLTATNPRLQSASTNAAQIFNPPSPSPSLSDPPNLAAAYRINHFA</sequence>
<reference evidence="3" key="1">
    <citation type="journal article" date="2011" name="Nat. Commun.">
        <title>Effector diversification within compartments of the Leptosphaeria maculans genome affected by Repeat-Induced Point mutations.</title>
        <authorList>
            <person name="Rouxel T."/>
            <person name="Grandaubert J."/>
            <person name="Hane J.K."/>
            <person name="Hoede C."/>
            <person name="van de Wouw A.P."/>
            <person name="Couloux A."/>
            <person name="Dominguez V."/>
            <person name="Anthouard V."/>
            <person name="Bally P."/>
            <person name="Bourras S."/>
            <person name="Cozijnsen A.J."/>
            <person name="Ciuffetti L.M."/>
            <person name="Degrave A."/>
            <person name="Dilmaghani A."/>
            <person name="Duret L."/>
            <person name="Fudal I."/>
            <person name="Goodwin S.B."/>
            <person name="Gout L."/>
            <person name="Glaser N."/>
            <person name="Linglin J."/>
            <person name="Kema G.H.J."/>
            <person name="Lapalu N."/>
            <person name="Lawrence C.B."/>
            <person name="May K."/>
            <person name="Meyer M."/>
            <person name="Ollivier B."/>
            <person name="Poulain J."/>
            <person name="Schoch C.L."/>
            <person name="Simon A."/>
            <person name="Spatafora J.W."/>
            <person name="Stachowiak A."/>
            <person name="Turgeon B.G."/>
            <person name="Tyler B.M."/>
            <person name="Vincent D."/>
            <person name="Weissenbach J."/>
            <person name="Amselem J."/>
            <person name="Quesneville H."/>
            <person name="Oliver R.P."/>
            <person name="Wincker P."/>
            <person name="Balesdent M.-H."/>
            <person name="Howlett B.J."/>
        </authorList>
    </citation>
    <scope>NUCLEOTIDE SEQUENCE [LARGE SCALE GENOMIC DNA]</scope>
    <source>
        <strain evidence="3">JN3 / isolate v23.1.3 / race Av1-4-5-6-7-8</strain>
    </source>
</reference>
<protein>
    <submittedName>
        <fullName evidence="2">Predicted protein</fullName>
    </submittedName>
</protein>
<name>E5AFA2_LEPMJ</name>
<feature type="signal peptide" evidence="1">
    <location>
        <begin position="1"/>
        <end position="17"/>
    </location>
</feature>
<dbReference type="EMBL" id="FP929139">
    <property type="protein sequence ID" value="CBY01891.1"/>
    <property type="molecule type" value="Genomic_DNA"/>
</dbReference>
<accession>E5AFA2</accession>
<gene>
    <name evidence="2" type="ORF">LEMA_uP006780.1</name>
</gene>
<proteinExistence type="predicted"/>
<keyword evidence="3" id="KW-1185">Reference proteome</keyword>
<evidence type="ECO:0000256" key="1">
    <source>
        <dbReference type="SAM" id="SignalP"/>
    </source>
</evidence>
<dbReference type="HOGENOM" id="CLU_3106865_0_0_1"/>
<dbReference type="VEuPathDB" id="FungiDB:LEMA_uP006780.1"/>
<dbReference type="Proteomes" id="UP000002668">
    <property type="component" value="Genome"/>
</dbReference>
<organism evidence="2 3">
    <name type="scientific">Leptosphaeria maculans (strain JN3 / isolate v23.1.3 / race Av1-4-5-6-7-8)</name>
    <name type="common">Blackleg fungus</name>
    <name type="synonym">Phoma lingam</name>
    <dbReference type="NCBI Taxonomy" id="985895"/>
    <lineage>
        <taxon>Eukaryota</taxon>
        <taxon>Fungi</taxon>
        <taxon>Dikarya</taxon>
        <taxon>Ascomycota</taxon>
        <taxon>Pezizomycotina</taxon>
        <taxon>Dothideomycetes</taxon>
        <taxon>Pleosporomycetidae</taxon>
        <taxon>Pleosporales</taxon>
        <taxon>Pleosporineae</taxon>
        <taxon>Leptosphaeriaceae</taxon>
        <taxon>Plenodomus</taxon>
        <taxon>Plenodomus lingam/Leptosphaeria maculans species complex</taxon>
    </lineage>
</organism>